<keyword evidence="4" id="KW-1185">Reference proteome</keyword>
<reference evidence="3" key="1">
    <citation type="submission" date="2021-08" db="EMBL/GenBank/DDBJ databases">
        <title>Complete genome sequence of Chryseobacterium sp strain PS-8.</title>
        <authorList>
            <person name="Das S.K."/>
        </authorList>
    </citation>
    <scope>NUCLEOTIDE SEQUENCE</scope>
    <source>
        <strain evidence="3">PS-8</strain>
    </source>
</reference>
<proteinExistence type="predicted"/>
<dbReference type="EMBL" id="JACSGT010000001">
    <property type="protein sequence ID" value="MCF2218317.1"/>
    <property type="molecule type" value="Genomic_DNA"/>
</dbReference>
<dbReference type="Gene3D" id="1.10.260.40">
    <property type="entry name" value="lambda repressor-like DNA-binding domains"/>
    <property type="match status" value="1"/>
</dbReference>
<dbReference type="Proteomes" id="UP001430374">
    <property type="component" value="Unassembled WGS sequence"/>
</dbReference>
<dbReference type="InterPro" id="IPR001387">
    <property type="entry name" value="Cro/C1-type_HTH"/>
</dbReference>
<evidence type="ECO:0000259" key="1">
    <source>
        <dbReference type="Pfam" id="PF01381"/>
    </source>
</evidence>
<evidence type="ECO:0000313" key="3">
    <source>
        <dbReference type="EMBL" id="MCF2218317.1"/>
    </source>
</evidence>
<organism evidence="3 4">
    <name type="scientific">Chryseobacterium indicum</name>
    <dbReference type="NCBI Taxonomy" id="2766954"/>
    <lineage>
        <taxon>Bacteria</taxon>
        <taxon>Pseudomonadati</taxon>
        <taxon>Bacteroidota</taxon>
        <taxon>Flavobacteriia</taxon>
        <taxon>Flavobacteriales</taxon>
        <taxon>Weeksellaceae</taxon>
        <taxon>Chryseobacterium group</taxon>
        <taxon>Chryseobacterium</taxon>
    </lineage>
</organism>
<evidence type="ECO:0000313" key="4">
    <source>
        <dbReference type="Proteomes" id="UP001430374"/>
    </source>
</evidence>
<dbReference type="RefSeq" id="WP_235130086.1">
    <property type="nucleotide sequence ID" value="NZ_JACSGT010000001.1"/>
</dbReference>
<dbReference type="InterPro" id="IPR010982">
    <property type="entry name" value="Lambda_DNA-bd_dom_sf"/>
</dbReference>
<dbReference type="Pfam" id="PF01381">
    <property type="entry name" value="HTH_3"/>
    <property type="match status" value="1"/>
</dbReference>
<feature type="domain" description="HTH cro/C1-type" evidence="1">
    <location>
        <begin position="21"/>
        <end position="65"/>
    </location>
</feature>
<dbReference type="InterPro" id="IPR053830">
    <property type="entry name" value="DUF6922"/>
</dbReference>
<gene>
    <name evidence="3" type="ORF">H9Q08_03260</name>
</gene>
<protein>
    <submittedName>
        <fullName evidence="3">Helix-turn-helix domain-containing protein</fullName>
    </submittedName>
</protein>
<comment type="caution">
    <text evidence="3">The sequence shown here is derived from an EMBL/GenBank/DDBJ whole genome shotgun (WGS) entry which is preliminary data.</text>
</comment>
<dbReference type="SUPFAM" id="SSF47413">
    <property type="entry name" value="lambda repressor-like DNA-binding domains"/>
    <property type="match status" value="1"/>
</dbReference>
<dbReference type="Pfam" id="PF21956">
    <property type="entry name" value="DUF6922"/>
    <property type="match status" value="1"/>
</dbReference>
<name>A0ABS9C267_9FLAO</name>
<sequence>MKSNLLKYKGIHPGIILDRELKKRSIKERPFALSIGEHPQTLNKITAGKRNITVGLALKIERTLKLAEGTISLLQTYHNIEKEKKKKIQSPDMSIIRNIIFWDTDVKQIDWQKQSRAVIERIFEKGNDDEKEEITRFYGSAKVNNIISTTERKPMRIQSKSK</sequence>
<feature type="domain" description="DUF6922" evidence="2">
    <location>
        <begin position="96"/>
        <end position="147"/>
    </location>
</feature>
<evidence type="ECO:0000259" key="2">
    <source>
        <dbReference type="Pfam" id="PF21956"/>
    </source>
</evidence>
<accession>A0ABS9C267</accession>